<sequence length="347" mass="40205">MQKIKNIFLVAWKSRNFFDNHEDPIGSVQLPEQNDEFDSVWNDTKFGEYTSFEEAQSKLGRFSGGIIKEATPYQINISQREETFFQEEFNLLTDIKKVTSLSTPSGEKLNSTGDLDGYRFYVIESQNDKGITVYHFARFIPRYHVLKNKNLLQTQPVQYPDVINPNRSSFSLEDLILIEPLIFASAIYNEEADTPTIQLFVHNPSSYEKAFNLKDSYFKYAKSKFKQFADSNPDKKRTISIDNIPVSWDNNQFNPDEFFNNKNVNIAKKFARDIDDDKQYPIENIVKANNKLQSSLKNMHRPLKVSYDKNQKPVELYVSEESVGTLAAILDGQIWTNEIHEETQANL</sequence>
<proteinExistence type="predicted"/>
<evidence type="ECO:0000313" key="2">
    <source>
        <dbReference type="Proteomes" id="UP000245433"/>
    </source>
</evidence>
<name>A0A2U1DF98_9LACO</name>
<dbReference type="OrthoDB" id="9947930at2"/>
<gene>
    <name evidence="1" type="ORF">C7384_101164</name>
</gene>
<comment type="caution">
    <text evidence="1">The sequence shown here is derived from an EMBL/GenBank/DDBJ whole genome shotgun (WGS) entry which is preliminary data.</text>
</comment>
<protein>
    <submittedName>
        <fullName evidence="1">Uncharacterized protein</fullName>
    </submittedName>
</protein>
<keyword evidence="2" id="KW-1185">Reference proteome</keyword>
<dbReference type="Proteomes" id="UP000245433">
    <property type="component" value="Unassembled WGS sequence"/>
</dbReference>
<evidence type="ECO:0000313" key="1">
    <source>
        <dbReference type="EMBL" id="PVY86249.1"/>
    </source>
</evidence>
<dbReference type="EMBL" id="QEKT01000001">
    <property type="protein sequence ID" value="PVY86249.1"/>
    <property type="molecule type" value="Genomic_DNA"/>
</dbReference>
<dbReference type="AlphaFoldDB" id="A0A2U1DF98"/>
<accession>A0A2U1DF98</accession>
<organism evidence="1 2">
    <name type="scientific">Convivina intestini</name>
    <dbReference type="NCBI Taxonomy" id="1505726"/>
    <lineage>
        <taxon>Bacteria</taxon>
        <taxon>Bacillati</taxon>
        <taxon>Bacillota</taxon>
        <taxon>Bacilli</taxon>
        <taxon>Lactobacillales</taxon>
        <taxon>Lactobacillaceae</taxon>
        <taxon>Convivina</taxon>
    </lineage>
</organism>
<dbReference type="RefSeq" id="WP_089937484.1">
    <property type="nucleotide sequence ID" value="NZ_CAKOEX010000001.1"/>
</dbReference>
<reference evidence="1 2" key="1">
    <citation type="submission" date="2018-04" db="EMBL/GenBank/DDBJ databases">
        <title>Genomic Encyclopedia of Type Strains, Phase IV (KMG-IV): sequencing the most valuable type-strain genomes for metagenomic binning, comparative biology and taxonomic classification.</title>
        <authorList>
            <person name="Goeker M."/>
        </authorList>
    </citation>
    <scope>NUCLEOTIDE SEQUENCE [LARGE SCALE GENOMIC DNA]</scope>
    <source>
        <strain evidence="1 2">DSM 28795</strain>
    </source>
</reference>